<accession>K4ANW9</accession>
<dbReference type="Gramene" id="KQK88007">
    <property type="protein sequence ID" value="KQK88007"/>
    <property type="gene ID" value="SETIT_040617mg"/>
</dbReference>
<evidence type="ECO:0000313" key="2">
    <source>
        <dbReference type="Proteomes" id="UP000004995"/>
    </source>
</evidence>
<dbReference type="AlphaFoldDB" id="K4ANW9"/>
<dbReference type="EMBL" id="AGNK02005472">
    <property type="status" value="NOT_ANNOTATED_CDS"/>
    <property type="molecule type" value="Genomic_DNA"/>
</dbReference>
<dbReference type="Proteomes" id="UP000004995">
    <property type="component" value="Unassembled WGS sequence"/>
</dbReference>
<name>K4ANW9_SETIT</name>
<proteinExistence type="predicted"/>
<reference evidence="2" key="1">
    <citation type="journal article" date="2012" name="Nat. Biotechnol.">
        <title>Reference genome sequence of the model plant Setaria.</title>
        <authorList>
            <person name="Bennetzen J.L."/>
            <person name="Schmutz J."/>
            <person name="Wang H."/>
            <person name="Percifield R."/>
            <person name="Hawkins J."/>
            <person name="Pontaroli A.C."/>
            <person name="Estep M."/>
            <person name="Feng L."/>
            <person name="Vaughn J.N."/>
            <person name="Grimwood J."/>
            <person name="Jenkins J."/>
            <person name="Barry K."/>
            <person name="Lindquist E."/>
            <person name="Hellsten U."/>
            <person name="Deshpande S."/>
            <person name="Wang X."/>
            <person name="Wu X."/>
            <person name="Mitros T."/>
            <person name="Triplett J."/>
            <person name="Yang X."/>
            <person name="Ye C.Y."/>
            <person name="Mauro-Herrera M."/>
            <person name="Wang L."/>
            <person name="Li P."/>
            <person name="Sharma M."/>
            <person name="Sharma R."/>
            <person name="Ronald P.C."/>
            <person name="Panaud O."/>
            <person name="Kellogg E.A."/>
            <person name="Brutnell T.P."/>
            <person name="Doust A.N."/>
            <person name="Tuskan G.A."/>
            <person name="Rokhsar D."/>
            <person name="Devos K.M."/>
        </authorList>
    </citation>
    <scope>NUCLEOTIDE SEQUENCE [LARGE SCALE GENOMIC DNA]</scope>
    <source>
        <strain evidence="2">cv. Yugu1</strain>
    </source>
</reference>
<protein>
    <submittedName>
        <fullName evidence="1">Uncharacterized protein</fullName>
    </submittedName>
</protein>
<sequence>MLFLLCFLKRAIPYLWNDKSDVLHSKRCMMSAKQRNAFPLKFV</sequence>
<reference evidence="1" key="2">
    <citation type="submission" date="2018-08" db="UniProtKB">
        <authorList>
            <consortium name="EnsemblPlants"/>
        </authorList>
    </citation>
    <scope>IDENTIFICATION</scope>
    <source>
        <strain evidence="1">Yugu1</strain>
    </source>
</reference>
<dbReference type="InParanoid" id="K4ANW9"/>
<dbReference type="EnsemblPlants" id="KQK88007">
    <property type="protein sequence ID" value="KQK88007"/>
    <property type="gene ID" value="SETIT_040617mg"/>
</dbReference>
<evidence type="ECO:0000313" key="1">
    <source>
        <dbReference type="EnsemblPlants" id="KQK88007"/>
    </source>
</evidence>
<keyword evidence="2" id="KW-1185">Reference proteome</keyword>
<organism evidence="1 2">
    <name type="scientific">Setaria italica</name>
    <name type="common">Foxtail millet</name>
    <name type="synonym">Panicum italicum</name>
    <dbReference type="NCBI Taxonomy" id="4555"/>
    <lineage>
        <taxon>Eukaryota</taxon>
        <taxon>Viridiplantae</taxon>
        <taxon>Streptophyta</taxon>
        <taxon>Embryophyta</taxon>
        <taxon>Tracheophyta</taxon>
        <taxon>Spermatophyta</taxon>
        <taxon>Magnoliopsida</taxon>
        <taxon>Liliopsida</taxon>
        <taxon>Poales</taxon>
        <taxon>Poaceae</taxon>
        <taxon>PACMAD clade</taxon>
        <taxon>Panicoideae</taxon>
        <taxon>Panicodae</taxon>
        <taxon>Paniceae</taxon>
        <taxon>Cenchrinae</taxon>
        <taxon>Setaria</taxon>
    </lineage>
</organism>
<dbReference type="HOGENOM" id="CLU_3243153_0_0_1"/>